<dbReference type="EMBL" id="UXSR01005204">
    <property type="protein sequence ID" value="VDD79643.1"/>
    <property type="molecule type" value="Genomic_DNA"/>
</dbReference>
<sequence length="158" mass="18363">MRSNRVDAKTYPFIPSTSHTRALPIHTREFIQYQAKRVNEEVRCWSKPLKEGNCPNHTPRMSDTYSAYSNMVQRDINKQLGLVMRDVSRNGQFFESPVTHIPKHPIVIHKECLERDHKTPEGFSRVLQTSTIQCRLGCRTKPMCDWSEVSSLSGRLLY</sequence>
<evidence type="ECO:0000313" key="1">
    <source>
        <dbReference type="EMBL" id="VDD79643.1"/>
    </source>
</evidence>
<name>A0A0R3UF14_MESCO</name>
<dbReference type="WBParaSite" id="MCOS_0000564501-mRNA-1">
    <property type="protein sequence ID" value="MCOS_0000564501-mRNA-1"/>
    <property type="gene ID" value="MCOS_0000564501"/>
</dbReference>
<reference evidence="3" key="1">
    <citation type="submission" date="2017-02" db="UniProtKB">
        <authorList>
            <consortium name="WormBaseParasite"/>
        </authorList>
    </citation>
    <scope>IDENTIFICATION</scope>
</reference>
<organism evidence="3">
    <name type="scientific">Mesocestoides corti</name>
    <name type="common">Flatworm</name>
    <dbReference type="NCBI Taxonomy" id="53468"/>
    <lineage>
        <taxon>Eukaryota</taxon>
        <taxon>Metazoa</taxon>
        <taxon>Spiralia</taxon>
        <taxon>Lophotrochozoa</taxon>
        <taxon>Platyhelminthes</taxon>
        <taxon>Cestoda</taxon>
        <taxon>Eucestoda</taxon>
        <taxon>Cyclophyllidea</taxon>
        <taxon>Mesocestoididae</taxon>
        <taxon>Mesocestoides</taxon>
    </lineage>
</organism>
<proteinExistence type="predicted"/>
<keyword evidence="2" id="KW-1185">Reference proteome</keyword>
<gene>
    <name evidence="1" type="ORF">MCOS_LOCUS5646</name>
</gene>
<protein>
    <submittedName>
        <fullName evidence="3">C1orf105</fullName>
    </submittedName>
</protein>
<evidence type="ECO:0000313" key="3">
    <source>
        <dbReference type="WBParaSite" id="MCOS_0000564501-mRNA-1"/>
    </source>
</evidence>
<evidence type="ECO:0000313" key="2">
    <source>
        <dbReference type="Proteomes" id="UP000267029"/>
    </source>
</evidence>
<dbReference type="Proteomes" id="UP000267029">
    <property type="component" value="Unassembled WGS sequence"/>
</dbReference>
<accession>A0A0R3UF14</accession>
<dbReference type="AlphaFoldDB" id="A0A0R3UF14"/>
<reference evidence="1 2" key="2">
    <citation type="submission" date="2018-10" db="EMBL/GenBank/DDBJ databases">
        <authorList>
            <consortium name="Pathogen Informatics"/>
        </authorList>
    </citation>
    <scope>NUCLEOTIDE SEQUENCE [LARGE SCALE GENOMIC DNA]</scope>
</reference>